<dbReference type="InterPro" id="IPR001623">
    <property type="entry name" value="DnaJ_domain"/>
</dbReference>
<dbReference type="InterPro" id="IPR036869">
    <property type="entry name" value="J_dom_sf"/>
</dbReference>
<organism evidence="3 4">
    <name type="scientific">Methanochimaera problematica</name>
    <dbReference type="NCBI Taxonomy" id="2609417"/>
    <lineage>
        <taxon>Archaea</taxon>
        <taxon>Methanobacteriati</taxon>
        <taxon>Methanobacteriota</taxon>
        <taxon>Stenosarchaea group</taxon>
        <taxon>Methanomicrobia</taxon>
        <taxon>Methanomicrobiales</taxon>
        <taxon>Methanomicrobiaceae</taxon>
        <taxon>Methanochimaera</taxon>
    </lineage>
</organism>
<dbReference type="SMART" id="SM00271">
    <property type="entry name" value="DnaJ"/>
    <property type="match status" value="1"/>
</dbReference>
<dbReference type="PROSITE" id="PS50076">
    <property type="entry name" value="DNAJ_2"/>
    <property type="match status" value="1"/>
</dbReference>
<dbReference type="KEGG" id="mefw:F1737_08375"/>
<accession>A0AA97FCU4</accession>
<dbReference type="PANTHER" id="PTHR44240">
    <property type="entry name" value="DNAJ DOMAIN (PROKARYOTIC HEAT SHOCK PROTEIN)-RELATED"/>
    <property type="match status" value="1"/>
</dbReference>
<name>A0AA97FCU4_9EURY</name>
<dbReference type="PANTHER" id="PTHR44240:SF10">
    <property type="entry name" value="J DOMAIN-CONTAINING PROTEIN"/>
    <property type="match status" value="1"/>
</dbReference>
<proteinExistence type="predicted"/>
<evidence type="ECO:0000313" key="4">
    <source>
        <dbReference type="Proteomes" id="UP001301797"/>
    </source>
</evidence>
<feature type="region of interest" description="Disordered" evidence="1">
    <location>
        <begin position="61"/>
        <end position="83"/>
    </location>
</feature>
<dbReference type="AlphaFoldDB" id="A0AA97FCU4"/>
<reference evidence="3 4" key="1">
    <citation type="submission" date="2019-09" db="EMBL/GenBank/DDBJ databases">
        <title>The complete genome of Methanoplanus sp. FWC-SCC4.</title>
        <authorList>
            <person name="Chen S.-C."/>
            <person name="Zhou Y.-Z."/>
            <person name="Lai M.-C."/>
        </authorList>
    </citation>
    <scope>NUCLEOTIDE SEQUENCE [LARGE SCALE GENOMIC DNA]</scope>
    <source>
        <strain evidence="3 4">FWC-SCC4</strain>
    </source>
</reference>
<dbReference type="Proteomes" id="UP001301797">
    <property type="component" value="Chromosome"/>
</dbReference>
<dbReference type="CDD" id="cd06257">
    <property type="entry name" value="DnaJ"/>
    <property type="match status" value="1"/>
</dbReference>
<dbReference type="PRINTS" id="PR00625">
    <property type="entry name" value="JDOMAIN"/>
</dbReference>
<evidence type="ECO:0000256" key="1">
    <source>
        <dbReference type="SAM" id="MobiDB-lite"/>
    </source>
</evidence>
<dbReference type="GeneID" id="85230172"/>
<dbReference type="SUPFAM" id="SSF46565">
    <property type="entry name" value="Chaperone J-domain"/>
    <property type="match status" value="1"/>
</dbReference>
<dbReference type="Pfam" id="PF00226">
    <property type="entry name" value="DnaJ"/>
    <property type="match status" value="1"/>
</dbReference>
<evidence type="ECO:0000313" key="3">
    <source>
        <dbReference type="EMBL" id="WOF16702.1"/>
    </source>
</evidence>
<keyword evidence="4" id="KW-1185">Reference proteome</keyword>
<protein>
    <submittedName>
        <fullName evidence="3">DnaJ domain-containing protein</fullName>
    </submittedName>
</protein>
<sequence>MLWDYYKTLGLKITATDEDIKKAYRSLAKAYHPDTSTHPNAAEQFRLITIAYETLSGPDTKSEYDKKLKGSQESYTKSETHKEDKKDEYSLMADYEFTVREKERFLIDGEELVLKNTRHLLIKDTEYIVYNDGLINIGGIHRFKNSGTERYLIDGTEYILENAEHYYQKGEEFILINGIPYKIKSSD</sequence>
<dbReference type="Gene3D" id="1.10.287.110">
    <property type="entry name" value="DnaJ domain"/>
    <property type="match status" value="1"/>
</dbReference>
<dbReference type="EMBL" id="CP043875">
    <property type="protein sequence ID" value="WOF16702.1"/>
    <property type="molecule type" value="Genomic_DNA"/>
</dbReference>
<dbReference type="InterPro" id="IPR052276">
    <property type="entry name" value="Diphthamide-biosynth_chaperone"/>
</dbReference>
<feature type="domain" description="J" evidence="2">
    <location>
        <begin position="4"/>
        <end position="68"/>
    </location>
</feature>
<gene>
    <name evidence="3" type="ORF">F1737_08375</name>
</gene>
<dbReference type="RefSeq" id="WP_317136128.1">
    <property type="nucleotide sequence ID" value="NZ_CP043875.1"/>
</dbReference>
<evidence type="ECO:0000259" key="2">
    <source>
        <dbReference type="PROSITE" id="PS50076"/>
    </source>
</evidence>